<evidence type="ECO:0000313" key="2">
    <source>
        <dbReference type="EMBL" id="CAB4013165.1"/>
    </source>
</evidence>
<dbReference type="Proteomes" id="UP001152795">
    <property type="component" value="Unassembled WGS sequence"/>
</dbReference>
<feature type="non-terminal residue" evidence="2">
    <location>
        <position position="1"/>
    </location>
</feature>
<dbReference type="AlphaFoldDB" id="A0A7D9IL72"/>
<keyword evidence="3" id="KW-1185">Reference proteome</keyword>
<gene>
    <name evidence="2" type="ORF">PACLA_8A059696</name>
</gene>
<dbReference type="InterPro" id="IPR007111">
    <property type="entry name" value="NACHT_NTPase"/>
</dbReference>
<dbReference type="SMART" id="SM00320">
    <property type="entry name" value="WD40"/>
    <property type="match status" value="3"/>
</dbReference>
<dbReference type="InterPro" id="IPR056884">
    <property type="entry name" value="NPHP3-like_N"/>
</dbReference>
<evidence type="ECO:0000313" key="3">
    <source>
        <dbReference type="Proteomes" id="UP001152795"/>
    </source>
</evidence>
<organism evidence="2 3">
    <name type="scientific">Paramuricea clavata</name>
    <name type="common">Red gorgonian</name>
    <name type="synonym">Violescent sea-whip</name>
    <dbReference type="NCBI Taxonomy" id="317549"/>
    <lineage>
        <taxon>Eukaryota</taxon>
        <taxon>Metazoa</taxon>
        <taxon>Cnidaria</taxon>
        <taxon>Anthozoa</taxon>
        <taxon>Octocorallia</taxon>
        <taxon>Malacalcyonacea</taxon>
        <taxon>Plexauridae</taxon>
        <taxon>Paramuricea</taxon>
    </lineage>
</organism>
<dbReference type="InterPro" id="IPR041249">
    <property type="entry name" value="HEPN_DZIP3"/>
</dbReference>
<dbReference type="InterPro" id="IPR027417">
    <property type="entry name" value="P-loop_NTPase"/>
</dbReference>
<proteinExistence type="predicted"/>
<dbReference type="PROSITE" id="PS50837">
    <property type="entry name" value="NACHT"/>
    <property type="match status" value="1"/>
</dbReference>
<dbReference type="SUPFAM" id="SSF50978">
    <property type="entry name" value="WD40 repeat-like"/>
    <property type="match status" value="1"/>
</dbReference>
<dbReference type="InterPro" id="IPR015943">
    <property type="entry name" value="WD40/YVTN_repeat-like_dom_sf"/>
</dbReference>
<dbReference type="PANTHER" id="PTHR10039:SF17">
    <property type="entry name" value="FUNGAL STAND N-TERMINAL GOODBYE DOMAIN-CONTAINING PROTEIN-RELATED"/>
    <property type="match status" value="1"/>
</dbReference>
<dbReference type="EMBL" id="CACRXK020007785">
    <property type="protein sequence ID" value="CAB4013165.1"/>
    <property type="molecule type" value="Genomic_DNA"/>
</dbReference>
<protein>
    <submittedName>
        <fullName evidence="2">E3 ubiquitin- ligase DZIP3</fullName>
    </submittedName>
</protein>
<dbReference type="Gene3D" id="3.40.50.300">
    <property type="entry name" value="P-loop containing nucleotide triphosphate hydrolases"/>
    <property type="match status" value="1"/>
</dbReference>
<name>A0A7D9IL72_PARCT</name>
<dbReference type="Gene3D" id="2.130.10.10">
    <property type="entry name" value="YVTN repeat-like/Quinoprotein amine dehydrogenase"/>
    <property type="match status" value="1"/>
</dbReference>
<dbReference type="OrthoDB" id="10071976at2759"/>
<dbReference type="PANTHER" id="PTHR10039">
    <property type="entry name" value="AMELOGENIN"/>
    <property type="match status" value="1"/>
</dbReference>
<evidence type="ECO:0000256" key="1">
    <source>
        <dbReference type="ARBA" id="ARBA00022737"/>
    </source>
</evidence>
<keyword evidence="1" id="KW-0677">Repeat</keyword>
<dbReference type="Pfam" id="PF18738">
    <property type="entry name" value="HEPN_DZIP3"/>
    <property type="match status" value="1"/>
</dbReference>
<dbReference type="SUPFAM" id="SSF52540">
    <property type="entry name" value="P-loop containing nucleoside triphosphate hydrolases"/>
    <property type="match status" value="1"/>
</dbReference>
<dbReference type="GO" id="GO:0016874">
    <property type="term" value="F:ligase activity"/>
    <property type="evidence" value="ECO:0007669"/>
    <property type="project" value="UniProtKB-KW"/>
</dbReference>
<reference evidence="2" key="1">
    <citation type="submission" date="2020-04" db="EMBL/GenBank/DDBJ databases">
        <authorList>
            <person name="Alioto T."/>
            <person name="Alioto T."/>
            <person name="Gomez Garrido J."/>
        </authorList>
    </citation>
    <scope>NUCLEOTIDE SEQUENCE</scope>
    <source>
        <strain evidence="2">A484AB</strain>
    </source>
</reference>
<dbReference type="InterPro" id="IPR036322">
    <property type="entry name" value="WD40_repeat_dom_sf"/>
</dbReference>
<accession>A0A7D9IL72</accession>
<dbReference type="Pfam" id="PF24883">
    <property type="entry name" value="NPHP3_N"/>
    <property type="match status" value="1"/>
</dbReference>
<keyword evidence="2" id="KW-0436">Ligase</keyword>
<dbReference type="PROSITE" id="PS50082">
    <property type="entry name" value="WD_REPEATS_2"/>
    <property type="match status" value="1"/>
</dbReference>
<comment type="caution">
    <text evidence="2">The sequence shown here is derived from an EMBL/GenBank/DDBJ whole genome shotgun (WGS) entry which is preliminary data.</text>
</comment>
<dbReference type="InterPro" id="IPR001680">
    <property type="entry name" value="WD40_rpt"/>
</dbReference>
<sequence length="1107" mass="126913">MASVNLEEKANFTRLSRLLVDKGTEALRNTLNAFHPSANLPAVLNAKKTSLLRWKHRVINDIQWDLLFPPSGNPPDSKTFDITLLTILLRNICGVTPPATGWKMMPPDIDRSLQANILRIKYFRNEVFAHVASAQVDKTAFENLWQKISQALIDLNIQQKDIDDLKICPLSGEEEIYVQSLKEWFLKETDSKDMLIDIQQSNLQLQNMMQHLMQITEGSSSLKRSENEDVRLQQLAKHNFKSKIRSELEFFHPGTRNWLLEMVENWFTKEDESRLLLITARPGSGKSVFAAKACDLFRGKGKFAACHFCDFSDSNLKDPKMMLQSLASHMCENVPGFKEKLLDQLNRPHKVNSLKDAFQIYLQNPLDELEVEPRLIVIDGLDESATNDKSAMVKLIADYFPDLPKCVKVLLTSRPQLSLQTLQRIQIIDVDAKIEENRSDLLEYLKVYLPNLAARDALNVSTQAHHFLRAIVQMCEGSFLYAFHVQHELCKRDDLDTIHFREIIFFLPKEMGCVYKEYFRRLEMGLEEVMKKKPDLFKLFELLVATNKSLPLKFVARAFGLDLDCRETKRIINKVNEALSCVLYVSNDMVTVFHKSVYDWLLANGDDDHEYTVKVSDGKRRLWLLCEQIFEEIKSIVTSGLLLKLTNEVKHALEYGHMYLLACNMKESFHWLVDMIIVYVILTYHPQRGDYLYFLWGDVLRSREAISLRLRQRISWHFYEIYSMHFELMDPSFVYLQLVLEHSPKGHFTDDERKIAEVILGTFSQHVKRHSVERKSLKLHLAKLFSSPITAIGVSSNKKLAAVALKGGTICVLSLPELIELFQFPTGYESISCCIFSPEDCFVLYGKLGTALSIAGKKEVSYFNGKVEKFKSCSFSPHGKRLVTNNGSNTVTLWDVGRQSLVSVLCADVPLNRCSFSKTGLFIIGDTEDSYCVWSAITFQRVDLRSLSSKNVREKDGFRRSEICSRCIGQSHKELIRWERLDEQATAGESVVFVKSDPCSLTDLSTYGTLIPPKFINVLEATLEHRQLLVGVDENDFSEGYISFERSKTEPVPITHAFVSGKEMKLIQLCIVSILLSRIQLYVILWSLQRPRLPVSKCVCNYEVQSK</sequence>